<dbReference type="AlphaFoldDB" id="X1HB53"/>
<evidence type="ECO:0000313" key="1">
    <source>
        <dbReference type="EMBL" id="GAH51074.1"/>
    </source>
</evidence>
<proteinExistence type="predicted"/>
<gene>
    <name evidence="1" type="ORF">S03H2_39739</name>
</gene>
<feature type="non-terminal residue" evidence="1">
    <location>
        <position position="50"/>
    </location>
</feature>
<accession>X1HB53</accession>
<protein>
    <submittedName>
        <fullName evidence="1">Uncharacterized protein</fullName>
    </submittedName>
</protein>
<organism evidence="1">
    <name type="scientific">marine sediment metagenome</name>
    <dbReference type="NCBI Taxonomy" id="412755"/>
    <lineage>
        <taxon>unclassified sequences</taxon>
        <taxon>metagenomes</taxon>
        <taxon>ecological metagenomes</taxon>
    </lineage>
</organism>
<reference evidence="1" key="1">
    <citation type="journal article" date="2014" name="Front. Microbiol.">
        <title>High frequency of phylogenetically diverse reductive dehalogenase-homologous genes in deep subseafloor sedimentary metagenomes.</title>
        <authorList>
            <person name="Kawai M."/>
            <person name="Futagami T."/>
            <person name="Toyoda A."/>
            <person name="Takaki Y."/>
            <person name="Nishi S."/>
            <person name="Hori S."/>
            <person name="Arai W."/>
            <person name="Tsubouchi T."/>
            <person name="Morono Y."/>
            <person name="Uchiyama I."/>
            <person name="Ito T."/>
            <person name="Fujiyama A."/>
            <person name="Inagaki F."/>
            <person name="Takami H."/>
        </authorList>
    </citation>
    <scope>NUCLEOTIDE SEQUENCE</scope>
    <source>
        <strain evidence="1">Expedition CK06-06</strain>
    </source>
</reference>
<dbReference type="EMBL" id="BARU01024594">
    <property type="protein sequence ID" value="GAH51074.1"/>
    <property type="molecule type" value="Genomic_DNA"/>
</dbReference>
<sequence length="50" mass="5901">MTRIIELTKSVANEYKYTLKLTDHLEVQLIQRLYSEQEDLKKKIEIGYGG</sequence>
<comment type="caution">
    <text evidence="1">The sequence shown here is derived from an EMBL/GenBank/DDBJ whole genome shotgun (WGS) entry which is preliminary data.</text>
</comment>
<name>X1HB53_9ZZZZ</name>